<gene>
    <name evidence="2" type="ORF">GH714_030852</name>
</gene>
<protein>
    <submittedName>
        <fullName evidence="2">Uncharacterized protein</fullName>
    </submittedName>
</protein>
<feature type="region of interest" description="Disordered" evidence="1">
    <location>
        <begin position="76"/>
        <end position="106"/>
    </location>
</feature>
<dbReference type="AlphaFoldDB" id="A0A6A6LNX3"/>
<evidence type="ECO:0000313" key="2">
    <source>
        <dbReference type="EMBL" id="KAF2301958.1"/>
    </source>
</evidence>
<evidence type="ECO:0000256" key="1">
    <source>
        <dbReference type="SAM" id="MobiDB-lite"/>
    </source>
</evidence>
<sequence length="106" mass="12108">MIHEKFKLLKGTYKEMQSQHNFIKMAKEDVNHQNLELKRLLEAVEGQVVMVDLFEKHPSKDFSCMKDSLPRGADFVALSDDDNEVSDDDPGDAHKLTSDQEDMGLI</sequence>
<evidence type="ECO:0000313" key="3">
    <source>
        <dbReference type="Proteomes" id="UP000467840"/>
    </source>
</evidence>
<comment type="caution">
    <text evidence="2">The sequence shown here is derived from an EMBL/GenBank/DDBJ whole genome shotgun (WGS) entry which is preliminary data.</text>
</comment>
<name>A0A6A6LNX3_HEVBR</name>
<keyword evidence="3" id="KW-1185">Reference proteome</keyword>
<dbReference type="EMBL" id="JAAGAX010000010">
    <property type="protein sequence ID" value="KAF2301958.1"/>
    <property type="molecule type" value="Genomic_DNA"/>
</dbReference>
<accession>A0A6A6LNX3</accession>
<organism evidence="2 3">
    <name type="scientific">Hevea brasiliensis</name>
    <name type="common">Para rubber tree</name>
    <name type="synonym">Siphonia brasiliensis</name>
    <dbReference type="NCBI Taxonomy" id="3981"/>
    <lineage>
        <taxon>Eukaryota</taxon>
        <taxon>Viridiplantae</taxon>
        <taxon>Streptophyta</taxon>
        <taxon>Embryophyta</taxon>
        <taxon>Tracheophyta</taxon>
        <taxon>Spermatophyta</taxon>
        <taxon>Magnoliopsida</taxon>
        <taxon>eudicotyledons</taxon>
        <taxon>Gunneridae</taxon>
        <taxon>Pentapetalae</taxon>
        <taxon>rosids</taxon>
        <taxon>fabids</taxon>
        <taxon>Malpighiales</taxon>
        <taxon>Euphorbiaceae</taxon>
        <taxon>Crotonoideae</taxon>
        <taxon>Micrandreae</taxon>
        <taxon>Hevea</taxon>
    </lineage>
</organism>
<feature type="compositionally biased region" description="Acidic residues" evidence="1">
    <location>
        <begin position="79"/>
        <end position="90"/>
    </location>
</feature>
<dbReference type="Proteomes" id="UP000467840">
    <property type="component" value="Chromosome 4"/>
</dbReference>
<reference evidence="2 3" key="1">
    <citation type="journal article" date="2020" name="Mol. Plant">
        <title>The Chromosome-Based Rubber Tree Genome Provides New Insights into Spurge Genome Evolution and Rubber Biosynthesis.</title>
        <authorList>
            <person name="Liu J."/>
            <person name="Shi C."/>
            <person name="Shi C.C."/>
            <person name="Li W."/>
            <person name="Zhang Q.J."/>
            <person name="Zhang Y."/>
            <person name="Li K."/>
            <person name="Lu H.F."/>
            <person name="Shi C."/>
            <person name="Zhu S.T."/>
            <person name="Xiao Z.Y."/>
            <person name="Nan H."/>
            <person name="Yue Y."/>
            <person name="Zhu X.G."/>
            <person name="Wu Y."/>
            <person name="Hong X.N."/>
            <person name="Fan G.Y."/>
            <person name="Tong Y."/>
            <person name="Zhang D."/>
            <person name="Mao C.L."/>
            <person name="Liu Y.L."/>
            <person name="Hao S.J."/>
            <person name="Liu W.Q."/>
            <person name="Lv M.Q."/>
            <person name="Zhang H.B."/>
            <person name="Liu Y."/>
            <person name="Hu-Tang G.R."/>
            <person name="Wang J.P."/>
            <person name="Wang J.H."/>
            <person name="Sun Y.H."/>
            <person name="Ni S.B."/>
            <person name="Chen W.B."/>
            <person name="Zhang X.C."/>
            <person name="Jiao Y.N."/>
            <person name="Eichler E.E."/>
            <person name="Li G.H."/>
            <person name="Liu X."/>
            <person name="Gao L.Z."/>
        </authorList>
    </citation>
    <scope>NUCLEOTIDE SEQUENCE [LARGE SCALE GENOMIC DNA]</scope>
    <source>
        <strain evidence="3">cv. GT1</strain>
        <tissue evidence="2">Leaf</tissue>
    </source>
</reference>
<proteinExistence type="predicted"/>